<dbReference type="Proteomes" id="UP000199005">
    <property type="component" value="Unassembled WGS sequence"/>
</dbReference>
<name>A0A1H6V0N2_9GAMM</name>
<dbReference type="EMBL" id="FNYO01000030">
    <property type="protein sequence ID" value="SEI98071.1"/>
    <property type="molecule type" value="Genomic_DNA"/>
</dbReference>
<gene>
    <name evidence="1" type="ORF">SAMN04244579_02673</name>
</gene>
<dbReference type="AlphaFoldDB" id="A0A1H6V0N2"/>
<evidence type="ECO:0000313" key="1">
    <source>
        <dbReference type="EMBL" id="SEI98071.1"/>
    </source>
</evidence>
<dbReference type="STRING" id="170623.SAMN04244579_02673"/>
<reference evidence="1 2" key="1">
    <citation type="submission" date="2016-10" db="EMBL/GenBank/DDBJ databases">
        <authorList>
            <person name="de Groot N.N."/>
        </authorList>
    </citation>
    <scope>NUCLEOTIDE SEQUENCE [LARGE SCALE GENOMIC DNA]</scope>
    <source>
        <strain evidence="1 2">DSM 1041</strain>
    </source>
</reference>
<evidence type="ECO:0000313" key="2">
    <source>
        <dbReference type="Proteomes" id="UP000199005"/>
    </source>
</evidence>
<organism evidence="1 2">
    <name type="scientific">Azotobacter beijerinckii</name>
    <dbReference type="NCBI Taxonomy" id="170623"/>
    <lineage>
        <taxon>Bacteria</taxon>
        <taxon>Pseudomonadati</taxon>
        <taxon>Pseudomonadota</taxon>
        <taxon>Gammaproteobacteria</taxon>
        <taxon>Pseudomonadales</taxon>
        <taxon>Pseudomonadaceae</taxon>
        <taxon>Azotobacter</taxon>
    </lineage>
</organism>
<proteinExistence type="predicted"/>
<sequence length="65" mass="7262">MPTENQTKTAILTGTAIVTFRKRIEGLNEQEAAELLADQESQGFQIDEDDLIDIEEIDEIAVVLE</sequence>
<protein>
    <submittedName>
        <fullName evidence="1">Uncharacterized protein</fullName>
    </submittedName>
</protein>
<dbReference type="RefSeq" id="WP_090900124.1">
    <property type="nucleotide sequence ID" value="NZ_FNYO01000030.1"/>
</dbReference>
<accession>A0A1H6V0N2</accession>